<comment type="caution">
    <text evidence="2">The sequence shown here is derived from an EMBL/GenBank/DDBJ whole genome shotgun (WGS) entry which is preliminary data.</text>
</comment>
<keyword evidence="1" id="KW-1133">Transmembrane helix</keyword>
<feature type="transmembrane region" description="Helical" evidence="1">
    <location>
        <begin position="242"/>
        <end position="264"/>
    </location>
</feature>
<keyword evidence="1" id="KW-0472">Membrane</keyword>
<gene>
    <name evidence="2" type="ORF">MIND_00797700</name>
</gene>
<evidence type="ECO:0000256" key="1">
    <source>
        <dbReference type="SAM" id="Phobius"/>
    </source>
</evidence>
<dbReference type="Proteomes" id="UP000636479">
    <property type="component" value="Unassembled WGS sequence"/>
</dbReference>
<evidence type="ECO:0000313" key="2">
    <source>
        <dbReference type="EMBL" id="KAF7302302.1"/>
    </source>
</evidence>
<organism evidence="2 3">
    <name type="scientific">Mycena indigotica</name>
    <dbReference type="NCBI Taxonomy" id="2126181"/>
    <lineage>
        <taxon>Eukaryota</taxon>
        <taxon>Fungi</taxon>
        <taxon>Dikarya</taxon>
        <taxon>Basidiomycota</taxon>
        <taxon>Agaricomycotina</taxon>
        <taxon>Agaricomycetes</taxon>
        <taxon>Agaricomycetidae</taxon>
        <taxon>Agaricales</taxon>
        <taxon>Marasmiineae</taxon>
        <taxon>Mycenaceae</taxon>
        <taxon>Mycena</taxon>
    </lineage>
</organism>
<keyword evidence="1" id="KW-0812">Transmembrane</keyword>
<dbReference type="GeneID" id="59347174"/>
<protein>
    <submittedName>
        <fullName evidence="2">Uncharacterized protein</fullName>
    </submittedName>
</protein>
<dbReference type="RefSeq" id="XP_037220302.1">
    <property type="nucleotide sequence ID" value="XM_037364658.1"/>
</dbReference>
<dbReference type="AlphaFoldDB" id="A0A8H6SP14"/>
<dbReference type="PANTHER" id="PTHR35043">
    <property type="entry name" value="TRANSCRIPTION FACTOR DOMAIN-CONTAINING PROTEIN"/>
    <property type="match status" value="1"/>
</dbReference>
<proteinExistence type="predicted"/>
<dbReference type="EMBL" id="JACAZF010000006">
    <property type="protein sequence ID" value="KAF7302302.1"/>
    <property type="molecule type" value="Genomic_DNA"/>
</dbReference>
<dbReference type="OrthoDB" id="9451547at2759"/>
<keyword evidence="3" id="KW-1185">Reference proteome</keyword>
<reference evidence="2" key="1">
    <citation type="submission" date="2020-05" db="EMBL/GenBank/DDBJ databases">
        <title>Mycena genomes resolve the evolution of fungal bioluminescence.</title>
        <authorList>
            <person name="Tsai I.J."/>
        </authorList>
    </citation>
    <scope>NUCLEOTIDE SEQUENCE</scope>
    <source>
        <strain evidence="2">171206Taipei</strain>
    </source>
</reference>
<dbReference type="PANTHER" id="PTHR35043:SF7">
    <property type="entry name" value="TRANSCRIPTION FACTOR DOMAIN-CONTAINING PROTEIN"/>
    <property type="match status" value="1"/>
</dbReference>
<feature type="transmembrane region" description="Helical" evidence="1">
    <location>
        <begin position="208"/>
        <end position="230"/>
    </location>
</feature>
<sequence length="285" mass="31525">MGGFVDAEGHPIVTKAQLASPLASVVKEIQAIEEAGIDDRSKGDMFSKVIALCQGLWFIAQCLARKGQHLPITALEVATLAFAVVNALTWLLWLKKPLDVCYPIRLPLHTAPIGWHNRGPPYPAALSWFEHFGGVFTNLYHTDEYDPLDNTSVPTFWCARFTDYSALQYSSILSWSLADSSQLICGVLFGAIHCSAWSAAFPSPAEMWLWRSSALLITVLPYTFVFGIILQRVLSLNQIRRGIIAVITVYSAARVILLIVPLTALRALPIAAFSDVEWSIYIPHL</sequence>
<accession>A0A8H6SP14</accession>
<evidence type="ECO:0000313" key="3">
    <source>
        <dbReference type="Proteomes" id="UP000636479"/>
    </source>
</evidence>
<feature type="transmembrane region" description="Helical" evidence="1">
    <location>
        <begin position="72"/>
        <end position="94"/>
    </location>
</feature>
<name>A0A8H6SP14_9AGAR</name>